<reference evidence="2 3" key="1">
    <citation type="journal article" date="2015" name="Microbiome">
        <title>Genomic resolution of linkages in carbon, nitrogen, and sulfur cycling among widespread estuary sediment bacteria.</title>
        <authorList>
            <person name="Baker B.J."/>
            <person name="Lazar C.S."/>
            <person name="Teske A.P."/>
            <person name="Dick G.J."/>
        </authorList>
    </citation>
    <scope>NUCLEOTIDE SEQUENCE [LARGE SCALE GENOMIC DNA]</scope>
    <source>
        <strain evidence="2">DG_78</strain>
    </source>
</reference>
<dbReference type="Proteomes" id="UP000051012">
    <property type="component" value="Unassembled WGS sequence"/>
</dbReference>
<evidence type="ECO:0008006" key="4">
    <source>
        <dbReference type="Google" id="ProtNLM"/>
    </source>
</evidence>
<sequence length="87" mass="10160">MFFFQFARGLLWMLFALPVIRMYKGKNWQVGLTLALLFAFWSFQLLIPNPFMPPDVARVHLIETFSSNFIFGWIVGLLLSTTSKRLT</sequence>
<dbReference type="AlphaFoldDB" id="A0A0S7Y8I3"/>
<comment type="caution">
    <text evidence="2">The sequence shown here is derived from an EMBL/GenBank/DDBJ whole genome shotgun (WGS) entry which is preliminary data.</text>
</comment>
<accession>A0A0S7Y8I3</accession>
<proteinExistence type="predicted"/>
<feature type="transmembrane region" description="Helical" evidence="1">
    <location>
        <begin position="6"/>
        <end position="23"/>
    </location>
</feature>
<evidence type="ECO:0000313" key="2">
    <source>
        <dbReference type="EMBL" id="KPJ70553.1"/>
    </source>
</evidence>
<gene>
    <name evidence="2" type="ORF">AMJ52_09820</name>
</gene>
<evidence type="ECO:0000313" key="3">
    <source>
        <dbReference type="Proteomes" id="UP000051012"/>
    </source>
</evidence>
<feature type="transmembrane region" description="Helical" evidence="1">
    <location>
        <begin position="59"/>
        <end position="79"/>
    </location>
</feature>
<name>A0A0S7Y8I3_UNCT6</name>
<protein>
    <recommendedName>
        <fullName evidence="4">VanZ-like domain-containing protein</fullName>
    </recommendedName>
</protein>
<evidence type="ECO:0000256" key="1">
    <source>
        <dbReference type="SAM" id="Phobius"/>
    </source>
</evidence>
<organism evidence="2 3">
    <name type="scientific">candidate division TA06 bacterium DG_78</name>
    <dbReference type="NCBI Taxonomy" id="1703772"/>
    <lineage>
        <taxon>Bacteria</taxon>
        <taxon>Bacteria division TA06</taxon>
    </lineage>
</organism>
<keyword evidence="1" id="KW-1133">Transmembrane helix</keyword>
<dbReference type="EMBL" id="LJNI01000170">
    <property type="protein sequence ID" value="KPJ70553.1"/>
    <property type="molecule type" value="Genomic_DNA"/>
</dbReference>
<keyword evidence="1" id="KW-0812">Transmembrane</keyword>
<feature type="transmembrane region" description="Helical" evidence="1">
    <location>
        <begin position="30"/>
        <end position="47"/>
    </location>
</feature>
<keyword evidence="1" id="KW-0472">Membrane</keyword>